<dbReference type="RefSeq" id="WP_085614863.1">
    <property type="nucleotide sequence ID" value="NZ_JFKB01000001.1"/>
</dbReference>
<feature type="chain" id="PRO_5012530978" description="Oxidoreductase molybdopterin-binding domain-containing protein" evidence="1">
    <location>
        <begin position="28"/>
        <end position="161"/>
    </location>
</feature>
<dbReference type="Gene3D" id="3.90.420.10">
    <property type="entry name" value="Oxidoreductase, molybdopterin-binding domain"/>
    <property type="match status" value="1"/>
</dbReference>
<organism evidence="2 3">
    <name type="scientific">Thalassospira alkalitolerans</name>
    <dbReference type="NCBI Taxonomy" id="1293890"/>
    <lineage>
        <taxon>Bacteria</taxon>
        <taxon>Pseudomonadati</taxon>
        <taxon>Pseudomonadota</taxon>
        <taxon>Alphaproteobacteria</taxon>
        <taxon>Rhodospirillales</taxon>
        <taxon>Thalassospiraceae</taxon>
        <taxon>Thalassospira</taxon>
    </lineage>
</organism>
<evidence type="ECO:0000256" key="1">
    <source>
        <dbReference type="SAM" id="SignalP"/>
    </source>
</evidence>
<dbReference type="OrthoDB" id="9798763at2"/>
<keyword evidence="1" id="KW-0732">Signal</keyword>
<evidence type="ECO:0008006" key="4">
    <source>
        <dbReference type="Google" id="ProtNLM"/>
    </source>
</evidence>
<evidence type="ECO:0000313" key="2">
    <source>
        <dbReference type="EMBL" id="OSQ50058.1"/>
    </source>
</evidence>
<comment type="caution">
    <text evidence="2">The sequence shown here is derived from an EMBL/GenBank/DDBJ whole genome shotgun (WGS) entry which is preliminary data.</text>
</comment>
<reference evidence="2 3" key="1">
    <citation type="submission" date="2014-03" db="EMBL/GenBank/DDBJ databases">
        <title>The draft genome sequence of Thalassospira alkalitolerans JCM 18968.</title>
        <authorList>
            <person name="Lai Q."/>
            <person name="Shao Z."/>
        </authorList>
    </citation>
    <scope>NUCLEOTIDE SEQUENCE [LARGE SCALE GENOMIC DNA]</scope>
    <source>
        <strain evidence="2 3">JCM 18968</strain>
    </source>
</reference>
<proteinExistence type="predicted"/>
<evidence type="ECO:0000313" key="3">
    <source>
        <dbReference type="Proteomes" id="UP000193396"/>
    </source>
</evidence>
<dbReference type="Proteomes" id="UP000193396">
    <property type="component" value="Unassembled WGS sequence"/>
</dbReference>
<accession>A0A1Y2LGS6</accession>
<dbReference type="EMBL" id="JFKB01000001">
    <property type="protein sequence ID" value="OSQ50058.1"/>
    <property type="molecule type" value="Genomic_DNA"/>
</dbReference>
<protein>
    <recommendedName>
        <fullName evidence="4">Oxidoreductase molybdopterin-binding domain-containing protein</fullName>
    </recommendedName>
</protein>
<keyword evidence="3" id="KW-1185">Reference proteome</keyword>
<dbReference type="AlphaFoldDB" id="A0A1Y2LGS6"/>
<gene>
    <name evidence="2" type="ORF">TALK_00715</name>
</gene>
<name>A0A1Y2LGS6_9PROT</name>
<dbReference type="SUPFAM" id="SSF56524">
    <property type="entry name" value="Oxidoreductase molybdopterin-binding domain"/>
    <property type="match status" value="1"/>
</dbReference>
<sequence>MMKTITKFAMLLCAIVVFKSVSGNAYAASMLTLADTGGKPVTVSFDDLANLPATEFYTSTPWTDGVHKFLGVDFNVLFDTYGITADTVRILALNDYSVMVPANVLREDRAILVYQQNDAEMSVREKGPFWVVFPYDSDVRFQTDMYWSYSVWQVKSIDGQN</sequence>
<dbReference type="STRING" id="1293890.TALK_00715"/>
<dbReference type="InterPro" id="IPR036374">
    <property type="entry name" value="OxRdtase_Mopterin-bd_sf"/>
</dbReference>
<feature type="signal peptide" evidence="1">
    <location>
        <begin position="1"/>
        <end position="27"/>
    </location>
</feature>